<comment type="caution">
    <text evidence="1">The sequence shown here is derived from an EMBL/GenBank/DDBJ whole genome shotgun (WGS) entry which is preliminary data.</text>
</comment>
<dbReference type="RefSeq" id="WP_146358065.1">
    <property type="nucleotide sequence ID" value="NZ_VOBR01000027.1"/>
</dbReference>
<reference evidence="1 2" key="1">
    <citation type="submission" date="2019-07" db="EMBL/GenBank/DDBJ databases">
        <title>Lentzea xizangensis sp. nov., isolated from Qinghai-Tibetan Plateau Soils.</title>
        <authorList>
            <person name="Huang J."/>
        </authorList>
    </citation>
    <scope>NUCLEOTIDE SEQUENCE [LARGE SCALE GENOMIC DNA]</scope>
    <source>
        <strain evidence="1 2">FXJ1.1311</strain>
    </source>
</reference>
<name>A0A563EJT5_9PSEU</name>
<gene>
    <name evidence="1" type="ORF">FKR81_32940</name>
</gene>
<sequence>MGLWDHYEALTAEHRAELDSLTPEQRRCALDEWQSRRAAVAAMRDAVASTAGVLDVTVDLLILELKHQEDENRRNALVDFMIEICGTAAAARAFVEGKPPGDVLEAFGR</sequence>
<accession>A0A563EJT5</accession>
<dbReference type="EMBL" id="VOBR01000027">
    <property type="protein sequence ID" value="TWP47262.1"/>
    <property type="molecule type" value="Genomic_DNA"/>
</dbReference>
<proteinExistence type="predicted"/>
<dbReference type="AlphaFoldDB" id="A0A563EJT5"/>
<protein>
    <submittedName>
        <fullName evidence="1">Uncharacterized protein</fullName>
    </submittedName>
</protein>
<dbReference type="Proteomes" id="UP000316639">
    <property type="component" value="Unassembled WGS sequence"/>
</dbReference>
<organism evidence="1 2">
    <name type="scientific">Lentzea tibetensis</name>
    <dbReference type="NCBI Taxonomy" id="2591470"/>
    <lineage>
        <taxon>Bacteria</taxon>
        <taxon>Bacillati</taxon>
        <taxon>Actinomycetota</taxon>
        <taxon>Actinomycetes</taxon>
        <taxon>Pseudonocardiales</taxon>
        <taxon>Pseudonocardiaceae</taxon>
        <taxon>Lentzea</taxon>
    </lineage>
</organism>
<evidence type="ECO:0000313" key="2">
    <source>
        <dbReference type="Proteomes" id="UP000316639"/>
    </source>
</evidence>
<evidence type="ECO:0000313" key="1">
    <source>
        <dbReference type="EMBL" id="TWP47262.1"/>
    </source>
</evidence>
<keyword evidence="2" id="KW-1185">Reference proteome</keyword>